<dbReference type="SUPFAM" id="SSF81345">
    <property type="entry name" value="ABC transporter involved in vitamin B12 uptake, BtuC"/>
    <property type="match status" value="2"/>
</dbReference>
<keyword evidence="3" id="KW-0813">Transport</keyword>
<comment type="caution">
    <text evidence="9">The sequence shown here is derived from an EMBL/GenBank/DDBJ whole genome shotgun (WGS) entry which is preliminary data.</text>
</comment>
<evidence type="ECO:0000313" key="9">
    <source>
        <dbReference type="EMBL" id="MBS4538939.1"/>
    </source>
</evidence>
<feature type="transmembrane region" description="Helical" evidence="8">
    <location>
        <begin position="478"/>
        <end position="498"/>
    </location>
</feature>
<protein>
    <submittedName>
        <fullName evidence="9">Iron ABC transporter permease</fullName>
    </submittedName>
</protein>
<evidence type="ECO:0000313" key="10">
    <source>
        <dbReference type="Proteomes" id="UP000724672"/>
    </source>
</evidence>
<feature type="transmembrane region" description="Helical" evidence="8">
    <location>
        <begin position="21"/>
        <end position="43"/>
    </location>
</feature>
<evidence type="ECO:0000256" key="7">
    <source>
        <dbReference type="ARBA" id="ARBA00023136"/>
    </source>
</evidence>
<evidence type="ECO:0000256" key="3">
    <source>
        <dbReference type="ARBA" id="ARBA00022448"/>
    </source>
</evidence>
<feature type="transmembrane region" description="Helical" evidence="8">
    <location>
        <begin position="596"/>
        <end position="626"/>
    </location>
</feature>
<evidence type="ECO:0000256" key="6">
    <source>
        <dbReference type="ARBA" id="ARBA00022989"/>
    </source>
</evidence>
<feature type="transmembrane region" description="Helical" evidence="8">
    <location>
        <begin position="132"/>
        <end position="153"/>
    </location>
</feature>
<dbReference type="PANTHER" id="PTHR30472">
    <property type="entry name" value="FERRIC ENTEROBACTIN TRANSPORT SYSTEM PERMEASE PROTEIN"/>
    <property type="match status" value="1"/>
</dbReference>
<dbReference type="FunFam" id="1.10.3470.10:FF:000001">
    <property type="entry name" value="Vitamin B12 ABC transporter permease BtuC"/>
    <property type="match status" value="1"/>
</dbReference>
<evidence type="ECO:0000256" key="8">
    <source>
        <dbReference type="SAM" id="Phobius"/>
    </source>
</evidence>
<feature type="transmembrane region" description="Helical" evidence="8">
    <location>
        <begin position="666"/>
        <end position="684"/>
    </location>
</feature>
<dbReference type="InterPro" id="IPR037294">
    <property type="entry name" value="ABC_BtuC-like"/>
</dbReference>
<gene>
    <name evidence="9" type="ORF">GOQ27_10710</name>
</gene>
<feature type="transmembrane region" description="Helical" evidence="8">
    <location>
        <begin position="420"/>
        <end position="440"/>
    </location>
</feature>
<name>A0A942UY35_9FIRM</name>
<feature type="transmembrane region" description="Helical" evidence="8">
    <location>
        <begin position="510"/>
        <end position="541"/>
    </location>
</feature>
<keyword evidence="5 8" id="KW-0812">Transmembrane</keyword>
<feature type="transmembrane region" description="Helical" evidence="8">
    <location>
        <begin position="325"/>
        <end position="342"/>
    </location>
</feature>
<evidence type="ECO:0000256" key="2">
    <source>
        <dbReference type="ARBA" id="ARBA00007935"/>
    </source>
</evidence>
<evidence type="ECO:0000256" key="5">
    <source>
        <dbReference type="ARBA" id="ARBA00022692"/>
    </source>
</evidence>
<feature type="transmembrane region" description="Helical" evidence="8">
    <location>
        <begin position="293"/>
        <end position="313"/>
    </location>
</feature>
<feature type="transmembrane region" description="Helical" evidence="8">
    <location>
        <begin position="368"/>
        <end position="387"/>
    </location>
</feature>
<feature type="transmembrane region" description="Helical" evidence="8">
    <location>
        <begin position="206"/>
        <end position="227"/>
    </location>
</feature>
<keyword evidence="10" id="KW-1185">Reference proteome</keyword>
<feature type="transmembrane region" description="Helical" evidence="8">
    <location>
        <begin position="76"/>
        <end position="96"/>
    </location>
</feature>
<evidence type="ECO:0000256" key="1">
    <source>
        <dbReference type="ARBA" id="ARBA00004651"/>
    </source>
</evidence>
<dbReference type="CDD" id="cd06550">
    <property type="entry name" value="TM_ABC_iron-siderophores_like"/>
    <property type="match status" value="2"/>
</dbReference>
<feature type="transmembrane region" description="Helical" evidence="8">
    <location>
        <begin position="165"/>
        <end position="186"/>
    </location>
</feature>
<dbReference type="GO" id="GO:0022857">
    <property type="term" value="F:transmembrane transporter activity"/>
    <property type="evidence" value="ECO:0007669"/>
    <property type="project" value="InterPro"/>
</dbReference>
<keyword evidence="7 8" id="KW-0472">Membrane</keyword>
<dbReference type="GO" id="GO:0033214">
    <property type="term" value="P:siderophore-iron import into cell"/>
    <property type="evidence" value="ECO:0007669"/>
    <property type="project" value="TreeGrafter"/>
</dbReference>
<comment type="similarity">
    <text evidence="2">Belongs to the binding-protein-dependent transport system permease family. FecCD subfamily.</text>
</comment>
<dbReference type="PANTHER" id="PTHR30472:SF25">
    <property type="entry name" value="ABC TRANSPORTER PERMEASE PROTEIN MJ0876-RELATED"/>
    <property type="match status" value="1"/>
</dbReference>
<accession>A0A942UY35</accession>
<keyword evidence="6 8" id="KW-1133">Transmembrane helix</keyword>
<dbReference type="GO" id="GO:0005886">
    <property type="term" value="C:plasma membrane"/>
    <property type="evidence" value="ECO:0007669"/>
    <property type="project" value="UniProtKB-SubCell"/>
</dbReference>
<proteinExistence type="inferred from homology"/>
<organism evidence="9 10">
    <name type="scientific">Anaeromonas frigoriresistens</name>
    <dbReference type="NCBI Taxonomy" id="2683708"/>
    <lineage>
        <taxon>Bacteria</taxon>
        <taxon>Bacillati</taxon>
        <taxon>Bacillota</taxon>
        <taxon>Tissierellia</taxon>
        <taxon>Tissierellales</taxon>
        <taxon>Thermohalobacteraceae</taxon>
        <taxon>Anaeromonas</taxon>
    </lineage>
</organism>
<sequence>MIEKRRYKNIYNILGKEFPQSIKLLFIYGGGILILISLLILHVSQGRVDLSFSVIYEAIFFPKDILEHHLVRQMRLPRSVIGIIGGGALATSGALLQSLTRNPLSSATTLGINAGSYLMVIVVAVFSPSIFAGYSLVPSLVGGVLAAIGVYLISGGPRSTPIQMTLAGTAISLVLASITGTLQLFFENETAGLFLWGSGTLIQNDWNGIQFSFGWIMLALAISIIMSHKFDLLELGDDIATSLGQKVLLIRFTGLALAVFLSAITVSVIGPIGFVGIIAPHLIKLMGFKKHRILLSASFLWGGIILLGADVLARGLFGKAGELPVGSFTAMIGAPWLIWLAYRIGKKQNQTNNSSKTSVGTNLFDYSYYKILIALIGLIIIFVLFGLSMGASNIKIVEVIKVLIGNGNDFSKNIILNVRLPRIIVALLAGGALAVSGLLLQGVLRNPLGDPSILGVSPGAGLGALIFLLFWPDQPIELLPLAAFSGALIASSIIYLIAWRSNFKPSMLALIGIAVSAFCSAGIQILVSTAKLGVTVALTWLAGSTYAKGWAELGNLIAWPLILIPIAWIIAPQLDTLALGDDMASSLGIQVKKTRLFISLIGVSLAASAVSIVGTVGFVGLLAPHGARMLTNSNHRKLVVLTSLLGGMLLVFADLIGRTIFIPKEIPSGLIVAILGAPYFIWLMRNSKKIR</sequence>
<dbReference type="AlphaFoldDB" id="A0A942UY35"/>
<dbReference type="PRINTS" id="PR00173">
    <property type="entry name" value="EDTRNSPORT"/>
</dbReference>
<dbReference type="Gene3D" id="1.10.3470.10">
    <property type="entry name" value="ABC transporter involved in vitamin B12 uptake, BtuC"/>
    <property type="match status" value="2"/>
</dbReference>
<dbReference type="InterPro" id="IPR000522">
    <property type="entry name" value="ABC_transptr_permease_BtuC"/>
</dbReference>
<dbReference type="Proteomes" id="UP000724672">
    <property type="component" value="Unassembled WGS sequence"/>
</dbReference>
<comment type="subcellular location">
    <subcellularLocation>
        <location evidence="1">Cell membrane</location>
        <topology evidence="1">Multi-pass membrane protein</topology>
    </subcellularLocation>
</comment>
<feature type="transmembrane region" description="Helical" evidence="8">
    <location>
        <begin position="248"/>
        <end position="281"/>
    </location>
</feature>
<dbReference type="RefSeq" id="WP_203366863.1">
    <property type="nucleotide sequence ID" value="NZ_WSFT01000039.1"/>
</dbReference>
<feature type="transmembrane region" description="Helical" evidence="8">
    <location>
        <begin position="452"/>
        <end position="471"/>
    </location>
</feature>
<feature type="transmembrane region" description="Helical" evidence="8">
    <location>
        <begin position="553"/>
        <end position="571"/>
    </location>
</feature>
<feature type="transmembrane region" description="Helical" evidence="8">
    <location>
        <begin position="108"/>
        <end position="126"/>
    </location>
</feature>
<evidence type="ECO:0000256" key="4">
    <source>
        <dbReference type="ARBA" id="ARBA00022475"/>
    </source>
</evidence>
<dbReference type="Pfam" id="PF01032">
    <property type="entry name" value="FecCD"/>
    <property type="match status" value="2"/>
</dbReference>
<keyword evidence="4" id="KW-1003">Cell membrane</keyword>
<feature type="transmembrane region" description="Helical" evidence="8">
    <location>
        <begin position="638"/>
        <end position="660"/>
    </location>
</feature>
<reference evidence="9" key="1">
    <citation type="submission" date="2019-12" db="EMBL/GenBank/DDBJ databases">
        <title>Clostridiaceae gen. nov. sp. nov., isolated from sediment in Xinjiang, China.</title>
        <authorList>
            <person name="Zhang R."/>
        </authorList>
    </citation>
    <scope>NUCLEOTIDE SEQUENCE</scope>
    <source>
        <strain evidence="9">D2Q-11</strain>
    </source>
</reference>
<dbReference type="EMBL" id="WSFT01000039">
    <property type="protein sequence ID" value="MBS4538939.1"/>
    <property type="molecule type" value="Genomic_DNA"/>
</dbReference>